<evidence type="ECO:0000313" key="4">
    <source>
        <dbReference type="Proteomes" id="UP000176951"/>
    </source>
</evidence>
<dbReference type="Proteomes" id="UP000176951">
    <property type="component" value="Unassembled WGS sequence"/>
</dbReference>
<proteinExistence type="inferred from homology"/>
<dbReference type="SUPFAM" id="SSF82771">
    <property type="entry name" value="GIY-YIG endonuclease"/>
    <property type="match status" value="1"/>
</dbReference>
<organism evidence="3 4">
    <name type="scientific">Candidatus Terrybacteria bacterium RIFCSPLOWO2_01_FULL_40_23</name>
    <dbReference type="NCBI Taxonomy" id="1802366"/>
    <lineage>
        <taxon>Bacteria</taxon>
        <taxon>Candidatus Terryibacteriota</taxon>
    </lineage>
</organism>
<dbReference type="CDD" id="cd10449">
    <property type="entry name" value="GIY-YIG_SLX1_like"/>
    <property type="match status" value="1"/>
</dbReference>
<dbReference type="PANTHER" id="PTHR34477">
    <property type="entry name" value="UPF0213 PROTEIN YHBQ"/>
    <property type="match status" value="1"/>
</dbReference>
<evidence type="ECO:0000256" key="1">
    <source>
        <dbReference type="ARBA" id="ARBA00007435"/>
    </source>
</evidence>
<dbReference type="Pfam" id="PF01541">
    <property type="entry name" value="GIY-YIG"/>
    <property type="match status" value="1"/>
</dbReference>
<sequence>MFYVYVLKSKKDGKFYIGSTKDLERRFAEHCKGLVVSTRNRLPIDMVYQESFDTKNKAQKREQYFKGGGRAHLTLKKLIEGA</sequence>
<dbReference type="InterPro" id="IPR035901">
    <property type="entry name" value="GIY-YIG_endonuc_sf"/>
</dbReference>
<dbReference type="EMBL" id="MHSW01000038">
    <property type="protein sequence ID" value="OHA50367.1"/>
    <property type="molecule type" value="Genomic_DNA"/>
</dbReference>
<gene>
    <name evidence="3" type="ORF">A3A97_03380</name>
</gene>
<comment type="caution">
    <text evidence="3">The sequence shown here is derived from an EMBL/GenBank/DDBJ whole genome shotgun (WGS) entry which is preliminary data.</text>
</comment>
<feature type="domain" description="GIY-YIG" evidence="2">
    <location>
        <begin position="1"/>
        <end position="78"/>
    </location>
</feature>
<dbReference type="PROSITE" id="PS50164">
    <property type="entry name" value="GIY_YIG"/>
    <property type="match status" value="1"/>
</dbReference>
<protein>
    <recommendedName>
        <fullName evidence="2">GIY-YIG domain-containing protein</fullName>
    </recommendedName>
</protein>
<dbReference type="PANTHER" id="PTHR34477:SF1">
    <property type="entry name" value="UPF0213 PROTEIN YHBQ"/>
    <property type="match status" value="1"/>
</dbReference>
<dbReference type="InterPro" id="IPR000305">
    <property type="entry name" value="GIY-YIG_endonuc"/>
</dbReference>
<comment type="similarity">
    <text evidence="1">Belongs to the UPF0213 family.</text>
</comment>
<evidence type="ECO:0000259" key="2">
    <source>
        <dbReference type="PROSITE" id="PS50164"/>
    </source>
</evidence>
<dbReference type="InterPro" id="IPR050190">
    <property type="entry name" value="UPF0213_domain"/>
</dbReference>
<dbReference type="Gene3D" id="3.40.1440.10">
    <property type="entry name" value="GIY-YIG endonuclease"/>
    <property type="match status" value="1"/>
</dbReference>
<accession>A0A1G2PPW5</accession>
<dbReference type="AlphaFoldDB" id="A0A1G2PPW5"/>
<name>A0A1G2PPW5_9BACT</name>
<reference evidence="3 4" key="1">
    <citation type="journal article" date="2016" name="Nat. Commun.">
        <title>Thousands of microbial genomes shed light on interconnected biogeochemical processes in an aquifer system.</title>
        <authorList>
            <person name="Anantharaman K."/>
            <person name="Brown C.T."/>
            <person name="Hug L.A."/>
            <person name="Sharon I."/>
            <person name="Castelle C.J."/>
            <person name="Probst A.J."/>
            <person name="Thomas B.C."/>
            <person name="Singh A."/>
            <person name="Wilkins M.J."/>
            <person name="Karaoz U."/>
            <person name="Brodie E.L."/>
            <person name="Williams K.H."/>
            <person name="Hubbard S.S."/>
            <person name="Banfield J.F."/>
        </authorList>
    </citation>
    <scope>NUCLEOTIDE SEQUENCE [LARGE SCALE GENOMIC DNA]</scope>
</reference>
<dbReference type="SMART" id="SM00465">
    <property type="entry name" value="GIYc"/>
    <property type="match status" value="1"/>
</dbReference>
<evidence type="ECO:0000313" key="3">
    <source>
        <dbReference type="EMBL" id="OHA50367.1"/>
    </source>
</evidence>